<name>A0ABY3ZHB9_9RHOB</name>
<evidence type="ECO:0008006" key="4">
    <source>
        <dbReference type="Google" id="ProtNLM"/>
    </source>
</evidence>
<dbReference type="RefSeq" id="WP_243262492.1">
    <property type="nucleotide sequence ID" value="NZ_CP085144.1"/>
</dbReference>
<protein>
    <recommendedName>
        <fullName evidence="4">Cell pole-organizing protein PopZ</fullName>
    </recommendedName>
</protein>
<feature type="compositionally biased region" description="Low complexity" evidence="1">
    <location>
        <begin position="62"/>
        <end position="76"/>
    </location>
</feature>
<feature type="region of interest" description="Disordered" evidence="1">
    <location>
        <begin position="277"/>
        <end position="322"/>
    </location>
</feature>
<feature type="compositionally biased region" description="Polar residues" evidence="1">
    <location>
        <begin position="293"/>
        <end position="302"/>
    </location>
</feature>
<proteinExistence type="predicted"/>
<feature type="compositionally biased region" description="Basic and acidic residues" evidence="1">
    <location>
        <begin position="170"/>
        <end position="183"/>
    </location>
</feature>
<feature type="compositionally biased region" description="Low complexity" evidence="1">
    <location>
        <begin position="191"/>
        <end position="201"/>
    </location>
</feature>
<gene>
    <name evidence="2" type="ORF">DSM109990_00841</name>
</gene>
<evidence type="ECO:0000256" key="1">
    <source>
        <dbReference type="SAM" id="MobiDB-lite"/>
    </source>
</evidence>
<sequence>MSEPVTNAEVEDVLSSIRRLVSENKRPLQASGPAGENAPKAAAPQAEGQTVQEGEFKSARVAPSDTDASEAASSDDFTPHLSLRSASNGVTRPLSLTQTMQTEDGRSGGTAERPFVSARRPSTPSPAKAPDPSSERLVLTPALRVATSDGKDRPKPAAIEPAKVTPLDYDMLHDDPSDLHAEDFSSPPQDAAAEVKAPAEPVAEKQIETPTKPVSEVAAQASSGSRSDKLAALETAIGKITDDWDPDSPGDNDYSGTEPPAMEWKDDVELDTPETPIADTATVEAADTAPRARSTQPSTPQVEEQVRRFADSGPRIADPAATAPEFGYAAPAEDEGIGGEDQFLDEEALRDLVTEIVRAELQGALGERITRNVRKLVRREIHRAMTAQDLE</sequence>
<dbReference type="Proteomes" id="UP000831019">
    <property type="component" value="Chromosome"/>
</dbReference>
<organism evidence="2 3">
    <name type="scientific">Sulfitobacter dubius</name>
    <dbReference type="NCBI Taxonomy" id="218673"/>
    <lineage>
        <taxon>Bacteria</taxon>
        <taxon>Pseudomonadati</taxon>
        <taxon>Pseudomonadota</taxon>
        <taxon>Alphaproteobacteria</taxon>
        <taxon>Rhodobacterales</taxon>
        <taxon>Roseobacteraceae</taxon>
        <taxon>Sulfitobacter</taxon>
    </lineage>
</organism>
<evidence type="ECO:0000313" key="2">
    <source>
        <dbReference type="EMBL" id="UOA14045.1"/>
    </source>
</evidence>
<feature type="compositionally biased region" description="Low complexity" evidence="1">
    <location>
        <begin position="278"/>
        <end position="289"/>
    </location>
</feature>
<dbReference type="EMBL" id="CP085144">
    <property type="protein sequence ID" value="UOA14045.1"/>
    <property type="molecule type" value="Genomic_DNA"/>
</dbReference>
<accession>A0ABY3ZHB9</accession>
<feature type="compositionally biased region" description="Polar residues" evidence="1">
    <location>
        <begin position="84"/>
        <end position="102"/>
    </location>
</feature>
<reference evidence="3" key="1">
    <citation type="journal article" date="2022" name="Microorganisms">
        <title>Beyond the ABCs#Discovery of Three New Plasmid Types in Rhodobacterales (RepQ, RepY, RepW).</title>
        <authorList>
            <person name="Freese H.M."/>
            <person name="Ringel V."/>
            <person name="Overmann J."/>
            <person name="Petersen J."/>
        </authorList>
    </citation>
    <scope>NUCLEOTIDE SEQUENCE [LARGE SCALE GENOMIC DNA]</scope>
    <source>
        <strain evidence="3">DSM 109990</strain>
    </source>
</reference>
<feature type="region of interest" description="Disordered" evidence="1">
    <location>
        <begin position="24"/>
        <end position="262"/>
    </location>
</feature>
<keyword evidence="3" id="KW-1185">Reference proteome</keyword>
<evidence type="ECO:0000313" key="3">
    <source>
        <dbReference type="Proteomes" id="UP000831019"/>
    </source>
</evidence>